<feature type="modified residue" description="4-aspartylphosphate" evidence="1">
    <location>
        <position position="53"/>
    </location>
</feature>
<dbReference type="Gene3D" id="3.40.50.2300">
    <property type="match status" value="1"/>
</dbReference>
<gene>
    <name evidence="4" type="ORF">DXB93_15795</name>
</gene>
<evidence type="ECO:0000259" key="3">
    <source>
        <dbReference type="PROSITE" id="PS50930"/>
    </source>
</evidence>
<feature type="domain" description="HTH LytTR-type" evidence="3">
    <location>
        <begin position="123"/>
        <end position="223"/>
    </location>
</feature>
<accession>A0A3E3E993</accession>
<dbReference type="InterPro" id="IPR046947">
    <property type="entry name" value="LytR-like"/>
</dbReference>
<comment type="caution">
    <text evidence="4">The sequence shown here is derived from an EMBL/GenBank/DDBJ whole genome shotgun (WGS) entry which is preliminary data.</text>
</comment>
<feature type="domain" description="Response regulatory" evidence="2">
    <location>
        <begin position="2"/>
        <end position="114"/>
    </location>
</feature>
<dbReference type="PANTHER" id="PTHR37299">
    <property type="entry name" value="TRANSCRIPTIONAL REGULATOR-RELATED"/>
    <property type="match status" value="1"/>
</dbReference>
<organism evidence="4 5">
    <name type="scientific">Thomasclavelia ramosa</name>
    <dbReference type="NCBI Taxonomy" id="1547"/>
    <lineage>
        <taxon>Bacteria</taxon>
        <taxon>Bacillati</taxon>
        <taxon>Bacillota</taxon>
        <taxon>Erysipelotrichia</taxon>
        <taxon>Erysipelotrichales</taxon>
        <taxon>Coprobacillaceae</taxon>
        <taxon>Thomasclavelia</taxon>
    </lineage>
</organism>
<dbReference type="AlphaFoldDB" id="A0A3E3E993"/>
<dbReference type="Pfam" id="PF04397">
    <property type="entry name" value="LytTR"/>
    <property type="match status" value="1"/>
</dbReference>
<evidence type="ECO:0000313" key="5">
    <source>
        <dbReference type="Proteomes" id="UP000261032"/>
    </source>
</evidence>
<sequence>MKIGILDDERSMLLRIRGYVEEARIKEPYTVELFQDVEEFFNCGKNFDILLLDIDMPTMSGIQVAKKLLKQNTIIIYITNYENKMQEAFDINIAGYLLKSELETKLTPTLLKAINRRQQNDDIWIKKKGEIFHFRSRNIIYIESVKRYLHFYTNDNNFYIPYMTLEEVNQYLPDNFVQINKSQIININMVVSMNGYILKLKGIDESLEISRRRKKDVFNLLMQEIKE</sequence>
<dbReference type="PANTHER" id="PTHR37299:SF1">
    <property type="entry name" value="STAGE 0 SPORULATION PROTEIN A HOMOLOG"/>
    <property type="match status" value="1"/>
</dbReference>
<dbReference type="GO" id="GO:0000156">
    <property type="term" value="F:phosphorelay response regulator activity"/>
    <property type="evidence" value="ECO:0007669"/>
    <property type="project" value="InterPro"/>
</dbReference>
<dbReference type="EMBL" id="QUSL01000034">
    <property type="protein sequence ID" value="RGD79709.1"/>
    <property type="molecule type" value="Genomic_DNA"/>
</dbReference>
<keyword evidence="4" id="KW-0238">DNA-binding</keyword>
<dbReference type="InterPro" id="IPR001789">
    <property type="entry name" value="Sig_transdc_resp-reg_receiver"/>
</dbReference>
<keyword evidence="1" id="KW-0597">Phosphoprotein</keyword>
<evidence type="ECO:0000313" key="4">
    <source>
        <dbReference type="EMBL" id="RGD79709.1"/>
    </source>
</evidence>
<evidence type="ECO:0000259" key="2">
    <source>
        <dbReference type="PROSITE" id="PS50110"/>
    </source>
</evidence>
<dbReference type="InterPro" id="IPR011006">
    <property type="entry name" value="CheY-like_superfamily"/>
</dbReference>
<dbReference type="Proteomes" id="UP000261032">
    <property type="component" value="Unassembled WGS sequence"/>
</dbReference>
<dbReference type="GO" id="GO:0003677">
    <property type="term" value="F:DNA binding"/>
    <property type="evidence" value="ECO:0007669"/>
    <property type="project" value="UniProtKB-KW"/>
</dbReference>
<dbReference type="Pfam" id="PF00072">
    <property type="entry name" value="Response_reg"/>
    <property type="match status" value="1"/>
</dbReference>
<dbReference type="SMART" id="SM00448">
    <property type="entry name" value="REC"/>
    <property type="match status" value="1"/>
</dbReference>
<dbReference type="PROSITE" id="PS50110">
    <property type="entry name" value="RESPONSE_REGULATORY"/>
    <property type="match status" value="1"/>
</dbReference>
<dbReference type="InterPro" id="IPR007492">
    <property type="entry name" value="LytTR_DNA-bd_dom"/>
</dbReference>
<dbReference type="SUPFAM" id="SSF52172">
    <property type="entry name" value="CheY-like"/>
    <property type="match status" value="1"/>
</dbReference>
<dbReference type="Gene3D" id="2.40.50.1020">
    <property type="entry name" value="LytTr DNA-binding domain"/>
    <property type="match status" value="1"/>
</dbReference>
<reference evidence="4 5" key="1">
    <citation type="submission" date="2018-08" db="EMBL/GenBank/DDBJ databases">
        <title>A genome reference for cultivated species of the human gut microbiota.</title>
        <authorList>
            <person name="Zou Y."/>
            <person name="Xue W."/>
            <person name="Luo G."/>
        </authorList>
    </citation>
    <scope>NUCLEOTIDE SEQUENCE [LARGE SCALE GENOMIC DNA]</scope>
    <source>
        <strain evidence="4 5">OM06-4</strain>
    </source>
</reference>
<dbReference type="RefSeq" id="WP_029481800.1">
    <property type="nucleotide sequence ID" value="NZ_JADMRP010000023.1"/>
</dbReference>
<name>A0A3E3E993_9FIRM</name>
<proteinExistence type="predicted"/>
<dbReference type="CDD" id="cd00156">
    <property type="entry name" value="REC"/>
    <property type="match status" value="1"/>
</dbReference>
<evidence type="ECO:0000256" key="1">
    <source>
        <dbReference type="PROSITE-ProRule" id="PRU00169"/>
    </source>
</evidence>
<dbReference type="SMART" id="SM00850">
    <property type="entry name" value="LytTR"/>
    <property type="match status" value="1"/>
</dbReference>
<protein>
    <submittedName>
        <fullName evidence="4">DNA-binding response regulator</fullName>
    </submittedName>
</protein>
<dbReference type="PROSITE" id="PS50930">
    <property type="entry name" value="HTH_LYTTR"/>
    <property type="match status" value="1"/>
</dbReference>